<keyword evidence="2" id="KW-0732">Signal</keyword>
<evidence type="ECO:0000256" key="1">
    <source>
        <dbReference type="ARBA" id="ARBA00022801"/>
    </source>
</evidence>
<feature type="chain" id="PRO_5046084000" evidence="2">
    <location>
        <begin position="25"/>
        <end position="589"/>
    </location>
</feature>
<protein>
    <submittedName>
        <fullName evidence="4">Serine hydrolase</fullName>
    </submittedName>
</protein>
<dbReference type="PANTHER" id="PTHR43283:SF11">
    <property type="entry name" value="BETA-LACTAMASE-RELATED DOMAIN-CONTAINING PROTEIN"/>
    <property type="match status" value="1"/>
</dbReference>
<dbReference type="SUPFAM" id="SSF56601">
    <property type="entry name" value="beta-lactamase/transpeptidase-like"/>
    <property type="match status" value="1"/>
</dbReference>
<dbReference type="Pfam" id="PF00144">
    <property type="entry name" value="Beta-lactamase"/>
    <property type="match status" value="1"/>
</dbReference>
<gene>
    <name evidence="4" type="ORF">ACFFIA_41760</name>
</gene>
<evidence type="ECO:0000313" key="5">
    <source>
        <dbReference type="Proteomes" id="UP001589867"/>
    </source>
</evidence>
<organism evidence="4 5">
    <name type="scientific">Phytohabitans kaempferiae</name>
    <dbReference type="NCBI Taxonomy" id="1620943"/>
    <lineage>
        <taxon>Bacteria</taxon>
        <taxon>Bacillati</taxon>
        <taxon>Actinomycetota</taxon>
        <taxon>Actinomycetes</taxon>
        <taxon>Micromonosporales</taxon>
        <taxon>Micromonosporaceae</taxon>
    </lineage>
</organism>
<sequence>MWRRALVLVPVTALAIGAADPAAAAPPAPGAPPSVTPADIRFARDTLRPGPPERAGLSPEPIARMVTDAAAYLVPTPDHPTWPTYAGAVVLAAKDGVIVRHAAVGDAVRYRAVGAPPERPGEELPPDERIPMREDTIFDLASISKLFTTVVVMRQVEAGRVELDAPVARYLPEFAAGGKADVTVRMLLTHTSGLPAFLPLWSAHPTPEARLAAALAAPLATGATPGGQYVYSDLGLIALGALVHRLTGQPLDALVRDQVTGPLGMRDTGYNPPAEKRGRIAATEFQPYAGRGMVWGEVHDENAWALGGVAGHAGLFSTAADLAIFCQMLLNGGQYRGRRVLREATVREMLVNQNAALESAYPESDRGLGLELDKHWYMGPLASPVTFGHTGFTGTSIVVDPLSHSFVILLSNRVHPDRAWGGNNPARRAVVRDFGEAMPVPPPSRAAWRATPPDAATATLTAPLRAPASAGRLSFTLWYDTEPRYDTVHVESTVDGVAWSPLPLTLRRGGHSWSAPGTVTGYGARAWWHVTARLPEGTTAVRWAYRTDGSAQGRGVYVDRIHATGRGGLLFAGEGRDAPRLIADRWAEV</sequence>
<proteinExistence type="predicted"/>
<evidence type="ECO:0000259" key="3">
    <source>
        <dbReference type="Pfam" id="PF00144"/>
    </source>
</evidence>
<comment type="caution">
    <text evidence="4">The sequence shown here is derived from an EMBL/GenBank/DDBJ whole genome shotgun (WGS) entry which is preliminary data.</text>
</comment>
<feature type="signal peptide" evidence="2">
    <location>
        <begin position="1"/>
        <end position="24"/>
    </location>
</feature>
<dbReference type="InterPro" id="IPR012338">
    <property type="entry name" value="Beta-lactam/transpept-like"/>
</dbReference>
<dbReference type="RefSeq" id="WP_377262583.1">
    <property type="nucleotide sequence ID" value="NZ_JBHLUH010000103.1"/>
</dbReference>
<dbReference type="GO" id="GO:0016787">
    <property type="term" value="F:hydrolase activity"/>
    <property type="evidence" value="ECO:0007669"/>
    <property type="project" value="UniProtKB-KW"/>
</dbReference>
<dbReference type="InterPro" id="IPR001466">
    <property type="entry name" value="Beta-lactam-related"/>
</dbReference>
<evidence type="ECO:0000256" key="2">
    <source>
        <dbReference type="SAM" id="SignalP"/>
    </source>
</evidence>
<reference evidence="4 5" key="1">
    <citation type="submission" date="2024-09" db="EMBL/GenBank/DDBJ databases">
        <authorList>
            <person name="Sun Q."/>
            <person name="Mori K."/>
        </authorList>
    </citation>
    <scope>NUCLEOTIDE SEQUENCE [LARGE SCALE GENOMIC DNA]</scope>
    <source>
        <strain evidence="4 5">TBRC 3947</strain>
    </source>
</reference>
<name>A0ABV6MHD5_9ACTN</name>
<accession>A0ABV6MHD5</accession>
<evidence type="ECO:0000313" key="4">
    <source>
        <dbReference type="EMBL" id="MFC0534135.1"/>
    </source>
</evidence>
<dbReference type="PANTHER" id="PTHR43283">
    <property type="entry name" value="BETA-LACTAMASE-RELATED"/>
    <property type="match status" value="1"/>
</dbReference>
<dbReference type="Gene3D" id="3.40.710.10">
    <property type="entry name" value="DD-peptidase/beta-lactamase superfamily"/>
    <property type="match status" value="1"/>
</dbReference>
<keyword evidence="1 4" id="KW-0378">Hydrolase</keyword>
<keyword evidence="5" id="KW-1185">Reference proteome</keyword>
<dbReference type="Proteomes" id="UP001589867">
    <property type="component" value="Unassembled WGS sequence"/>
</dbReference>
<dbReference type="InterPro" id="IPR050789">
    <property type="entry name" value="Diverse_Enzym_Activities"/>
</dbReference>
<dbReference type="EMBL" id="JBHLUH010000103">
    <property type="protein sequence ID" value="MFC0534135.1"/>
    <property type="molecule type" value="Genomic_DNA"/>
</dbReference>
<feature type="domain" description="Beta-lactamase-related" evidence="3">
    <location>
        <begin position="86"/>
        <end position="430"/>
    </location>
</feature>